<dbReference type="NCBIfam" id="TIGR03506">
    <property type="entry name" value="FlgEFG_subfam"/>
    <property type="match status" value="1"/>
</dbReference>
<evidence type="ECO:0000256" key="4">
    <source>
        <dbReference type="ARBA" id="ARBA00038560"/>
    </source>
</evidence>
<dbReference type="Pfam" id="PF22692">
    <property type="entry name" value="LlgE_F_G_D1"/>
    <property type="match status" value="1"/>
</dbReference>
<keyword evidence="10" id="KW-0969">Cilium</keyword>
<dbReference type="EMBL" id="BTFW01000001">
    <property type="protein sequence ID" value="GMM61773.1"/>
    <property type="molecule type" value="Genomic_DNA"/>
</dbReference>
<sequence length="251" mass="26386">MDRLIYTAYSGMTASLVRERVIASNMANTQTTGFRADMLNGVPMTLKGPALEARAMTQDFVHASNMKQGTVVPTGNPLDVALTGTALLAVQAPDGSEAYTRRGDLSVNPDGLLLNGDGRPVIGDGGPVTVPVEGKITISPDGSVMASDPQNPTAIPQVIARIKLVSTEGSQVGKGLDGLFRVTGANGTIGALPQDEEAKLVPGSLEQSNVDPTQVLVEMVEAQRLFDMRTKLIATAREVDEQSTSLMRLPS</sequence>
<evidence type="ECO:0000259" key="8">
    <source>
        <dbReference type="Pfam" id="PF06429"/>
    </source>
</evidence>
<comment type="subcellular location">
    <subcellularLocation>
        <location evidence="1 6">Bacterial flagellum basal body</location>
    </subcellularLocation>
</comment>
<dbReference type="Pfam" id="PF00460">
    <property type="entry name" value="Flg_bb_rod"/>
    <property type="match status" value="1"/>
</dbReference>
<comment type="subunit">
    <text evidence="4 6">The basal body constitutes a major portion of the flagellar organelle and consists of five rings (E,L,P,S, and M) mounted on a central rod. The rod consists of about 26 subunits of FlgG in the distal portion, and FlgB, FlgC and FlgF are thought to build up the proximal portion of the rod with about 6 subunits each.</text>
</comment>
<gene>
    <name evidence="10" type="primary">flgF</name>
    <name evidence="10" type="ORF">NUTIK01_25500</name>
</gene>
<evidence type="ECO:0000256" key="3">
    <source>
        <dbReference type="ARBA" id="ARBA00023143"/>
    </source>
</evidence>
<evidence type="ECO:0000256" key="5">
    <source>
        <dbReference type="ARBA" id="ARBA00040228"/>
    </source>
</evidence>
<dbReference type="RefSeq" id="WP_317975423.1">
    <property type="nucleotide sequence ID" value="NZ_BTFW01000001.1"/>
</dbReference>
<name>A0ABQ6P928_9SPHN</name>
<feature type="domain" description="Flagellar hook protein FlgE/F/G-like D1" evidence="9">
    <location>
        <begin position="81"/>
        <end position="146"/>
    </location>
</feature>
<proteinExistence type="inferred from homology"/>
<dbReference type="NCBIfam" id="NF009280">
    <property type="entry name" value="PRK12640.1"/>
    <property type="match status" value="1"/>
</dbReference>
<evidence type="ECO:0000256" key="2">
    <source>
        <dbReference type="ARBA" id="ARBA00009677"/>
    </source>
</evidence>
<dbReference type="SUPFAM" id="SSF117143">
    <property type="entry name" value="Flagellar hook protein flgE"/>
    <property type="match status" value="1"/>
</dbReference>
<accession>A0ABQ6P928</accession>
<evidence type="ECO:0000313" key="10">
    <source>
        <dbReference type="EMBL" id="GMM61773.1"/>
    </source>
</evidence>
<keyword evidence="10" id="KW-0966">Cell projection</keyword>
<keyword evidence="10" id="KW-0282">Flagellum</keyword>
<feature type="domain" description="Flagellar basal-body/hook protein C-terminal" evidence="8">
    <location>
        <begin position="202"/>
        <end position="246"/>
    </location>
</feature>
<comment type="similarity">
    <text evidence="2 6">Belongs to the flagella basal body rod proteins family.</text>
</comment>
<evidence type="ECO:0000313" key="11">
    <source>
        <dbReference type="Proteomes" id="UP001187221"/>
    </source>
</evidence>
<evidence type="ECO:0000256" key="1">
    <source>
        <dbReference type="ARBA" id="ARBA00004117"/>
    </source>
</evidence>
<dbReference type="Pfam" id="PF06429">
    <property type="entry name" value="Flg_bbr_C"/>
    <property type="match status" value="1"/>
</dbReference>
<dbReference type="PANTHER" id="PTHR30435:SF18">
    <property type="entry name" value="FLAGELLAR BASAL-BODY ROD PROTEIN FLGF"/>
    <property type="match status" value="1"/>
</dbReference>
<keyword evidence="11" id="KW-1185">Reference proteome</keyword>
<organism evidence="10 11">
    <name type="scientific">Novosphingobium pituita</name>
    <dbReference type="NCBI Taxonomy" id="3056842"/>
    <lineage>
        <taxon>Bacteria</taxon>
        <taxon>Pseudomonadati</taxon>
        <taxon>Pseudomonadota</taxon>
        <taxon>Alphaproteobacteria</taxon>
        <taxon>Sphingomonadales</taxon>
        <taxon>Sphingomonadaceae</taxon>
        <taxon>Novosphingobium</taxon>
    </lineage>
</organism>
<comment type="caution">
    <text evidence="10">The sequence shown here is derived from an EMBL/GenBank/DDBJ whole genome shotgun (WGS) entry which is preliminary data.</text>
</comment>
<evidence type="ECO:0000259" key="9">
    <source>
        <dbReference type="Pfam" id="PF22692"/>
    </source>
</evidence>
<keyword evidence="3 6" id="KW-0975">Bacterial flagellum</keyword>
<dbReference type="InterPro" id="IPR001444">
    <property type="entry name" value="Flag_bb_rod_N"/>
</dbReference>
<feature type="domain" description="Flagellar basal body rod protein N-terminal" evidence="7">
    <location>
        <begin position="5"/>
        <end position="35"/>
    </location>
</feature>
<dbReference type="Proteomes" id="UP001187221">
    <property type="component" value="Unassembled WGS sequence"/>
</dbReference>
<reference evidence="10 11" key="1">
    <citation type="submission" date="2023-06" db="EMBL/GenBank/DDBJ databases">
        <title>Draft genome sequence of Novosphingobium sp. strain IK01.</title>
        <authorList>
            <person name="Hatamoto M."/>
            <person name="Ikarashi T."/>
            <person name="Yamaguchi T."/>
        </authorList>
    </citation>
    <scope>NUCLEOTIDE SEQUENCE [LARGE SCALE GENOMIC DNA]</scope>
    <source>
        <strain evidence="10 11">IK01</strain>
    </source>
</reference>
<dbReference type="InterPro" id="IPR010930">
    <property type="entry name" value="Flg_bb/hook_C_dom"/>
</dbReference>
<dbReference type="InterPro" id="IPR053967">
    <property type="entry name" value="LlgE_F_G-like_D1"/>
</dbReference>
<dbReference type="InterPro" id="IPR020013">
    <property type="entry name" value="Flagellar_FlgE/F/G"/>
</dbReference>
<protein>
    <recommendedName>
        <fullName evidence="5 6">Flagellar basal-body rod protein FlgF</fullName>
    </recommendedName>
</protein>
<evidence type="ECO:0000256" key="6">
    <source>
        <dbReference type="RuleBase" id="RU362116"/>
    </source>
</evidence>
<evidence type="ECO:0000259" key="7">
    <source>
        <dbReference type="Pfam" id="PF00460"/>
    </source>
</evidence>
<dbReference type="InterPro" id="IPR037925">
    <property type="entry name" value="FlgE/F/G-like"/>
</dbReference>
<dbReference type="PANTHER" id="PTHR30435">
    <property type="entry name" value="FLAGELLAR PROTEIN"/>
    <property type="match status" value="1"/>
</dbReference>